<evidence type="ECO:0000256" key="1">
    <source>
        <dbReference type="SAM" id="Phobius"/>
    </source>
</evidence>
<feature type="transmembrane region" description="Helical" evidence="1">
    <location>
        <begin position="242"/>
        <end position="259"/>
    </location>
</feature>
<feature type="transmembrane region" description="Helical" evidence="1">
    <location>
        <begin position="7"/>
        <end position="26"/>
    </location>
</feature>
<dbReference type="Proteomes" id="UP000183245">
    <property type="component" value="Unassembled WGS sequence"/>
</dbReference>
<dbReference type="InterPro" id="IPR050623">
    <property type="entry name" value="Glucan_succinyl_AcylTrfase"/>
</dbReference>
<dbReference type="Pfam" id="PF01757">
    <property type="entry name" value="Acyl_transf_3"/>
    <property type="match status" value="1"/>
</dbReference>
<protein>
    <recommendedName>
        <fullName evidence="2">Acyltransferase 3 domain-containing protein</fullName>
    </recommendedName>
</protein>
<dbReference type="AlphaFoldDB" id="A0A1J5IUV5"/>
<evidence type="ECO:0000313" key="3">
    <source>
        <dbReference type="EMBL" id="OIP96943.1"/>
    </source>
</evidence>
<keyword evidence="1" id="KW-0812">Transmembrane</keyword>
<evidence type="ECO:0000259" key="2">
    <source>
        <dbReference type="Pfam" id="PF01757"/>
    </source>
</evidence>
<accession>A0A1J5IUV5</accession>
<feature type="transmembrane region" description="Helical" evidence="1">
    <location>
        <begin position="279"/>
        <end position="298"/>
    </location>
</feature>
<feature type="transmembrane region" description="Helical" evidence="1">
    <location>
        <begin position="139"/>
        <end position="163"/>
    </location>
</feature>
<sequence>MSTPRIYYLDHLRIGSILLVLIFHNARFFDRFGYWDLKAGSTSLPLSLLVIFVFPWIMPLIFAVSGAAAGLSLQKRSAAVYIQDRIKRLIVPYLFVSLTFNFIQGYIVSLKRGFYQGDFLHFLPWFVERRPLSLTFSAIGMYGLHLWFLVDLFIFSLLAIPLFRALDAAKIRENAFLRKILDLVVRFPSLCLALAGIIIQMTLHARYADFAGFADVLFWLVFFIYGFVFIRSKRIREKLRRLRALHAITGLLCCGYFALMHQRGFVLGWLSNPDHSFGFLSFQAVMALNGVVWALYLLSLAEHFLNRDTTWRQYANEAVLPFYCIHQTMVFISAYFLIDLPINPELHFALLTVVSLILTLSAYELVIKRIGILRLGFGMSSKPKTNKT</sequence>
<feature type="transmembrane region" description="Helical" evidence="1">
    <location>
        <begin position="183"/>
        <end position="204"/>
    </location>
</feature>
<dbReference type="STRING" id="1817892.AUK40_04295"/>
<dbReference type="EMBL" id="MNZT01000075">
    <property type="protein sequence ID" value="OIP96943.1"/>
    <property type="molecule type" value="Genomic_DNA"/>
</dbReference>
<feature type="transmembrane region" description="Helical" evidence="1">
    <location>
        <begin position="319"/>
        <end position="340"/>
    </location>
</feature>
<evidence type="ECO:0000313" key="4">
    <source>
        <dbReference type="Proteomes" id="UP000183245"/>
    </source>
</evidence>
<dbReference type="GO" id="GO:0016747">
    <property type="term" value="F:acyltransferase activity, transferring groups other than amino-acyl groups"/>
    <property type="evidence" value="ECO:0007669"/>
    <property type="project" value="InterPro"/>
</dbReference>
<gene>
    <name evidence="3" type="ORF">AUK40_04295</name>
</gene>
<dbReference type="InterPro" id="IPR002656">
    <property type="entry name" value="Acyl_transf_3_dom"/>
</dbReference>
<feature type="domain" description="Acyltransferase 3" evidence="2">
    <location>
        <begin position="6"/>
        <end position="363"/>
    </location>
</feature>
<keyword evidence="1" id="KW-0472">Membrane</keyword>
<feature type="transmembrane region" description="Helical" evidence="1">
    <location>
        <begin position="210"/>
        <end position="230"/>
    </location>
</feature>
<feature type="transmembrane region" description="Helical" evidence="1">
    <location>
        <begin position="90"/>
        <end position="108"/>
    </location>
</feature>
<comment type="caution">
    <text evidence="3">The sequence shown here is derived from an EMBL/GenBank/DDBJ whole genome shotgun (WGS) entry which is preliminary data.</text>
</comment>
<name>A0A1J5IUV5_9BACT</name>
<reference evidence="3 4" key="1">
    <citation type="journal article" date="2016" name="Environ. Microbiol.">
        <title>Genomic resolution of a cold subsurface aquifer community provides metabolic insights for novel microbes adapted to high CO concentrations.</title>
        <authorList>
            <person name="Probst A.J."/>
            <person name="Castelle C.J."/>
            <person name="Singh A."/>
            <person name="Brown C.T."/>
            <person name="Anantharaman K."/>
            <person name="Sharon I."/>
            <person name="Hug L.A."/>
            <person name="Burstein D."/>
            <person name="Emerson J.B."/>
            <person name="Thomas B.C."/>
            <person name="Banfield J.F."/>
        </authorList>
    </citation>
    <scope>NUCLEOTIDE SEQUENCE [LARGE SCALE GENOMIC DNA]</scope>
    <source>
        <strain evidence="3">CG2_30_54_11</strain>
    </source>
</reference>
<proteinExistence type="predicted"/>
<dbReference type="PANTHER" id="PTHR36927:SF3">
    <property type="entry name" value="GLUCANS BIOSYNTHESIS PROTEIN C"/>
    <property type="match status" value="1"/>
</dbReference>
<dbReference type="PANTHER" id="PTHR36927">
    <property type="entry name" value="BLR4337 PROTEIN"/>
    <property type="match status" value="1"/>
</dbReference>
<feature type="transmembrane region" description="Helical" evidence="1">
    <location>
        <begin position="346"/>
        <end position="366"/>
    </location>
</feature>
<feature type="transmembrane region" description="Helical" evidence="1">
    <location>
        <begin position="46"/>
        <end position="69"/>
    </location>
</feature>
<keyword evidence="1" id="KW-1133">Transmembrane helix</keyword>
<organism evidence="3 4">
    <name type="scientific">Candidatus Wirthbacteria bacterium CG2_30_54_11</name>
    <dbReference type="NCBI Taxonomy" id="1817892"/>
    <lineage>
        <taxon>Bacteria</taxon>
        <taxon>Candidatus Wirthbacteria</taxon>
    </lineage>
</organism>